<feature type="non-terminal residue" evidence="12">
    <location>
        <position position="406"/>
    </location>
</feature>
<proteinExistence type="predicted"/>
<dbReference type="InterPro" id="IPR005467">
    <property type="entry name" value="His_kinase_dom"/>
</dbReference>
<name>A0A849SHC1_UNCEI</name>
<dbReference type="SUPFAM" id="SSF47384">
    <property type="entry name" value="Homodimeric domain of signal transducing histidine kinase"/>
    <property type="match status" value="1"/>
</dbReference>
<dbReference type="EC" id="2.7.13.3" evidence="2"/>
<dbReference type="Gene3D" id="3.30.565.10">
    <property type="entry name" value="Histidine kinase-like ATPase, C-terminal domain"/>
    <property type="match status" value="1"/>
</dbReference>
<keyword evidence="3 7" id="KW-0597">Phosphoprotein</keyword>
<dbReference type="SUPFAM" id="SSF55874">
    <property type="entry name" value="ATPase domain of HSP90 chaperone/DNA topoisomerase II/histidine kinase"/>
    <property type="match status" value="1"/>
</dbReference>
<reference evidence="12 13" key="1">
    <citation type="submission" date="2020-04" db="EMBL/GenBank/DDBJ databases">
        <title>Metagenomic profiling of ammonia- and methane-oxidizing microorganisms in a Dutch drinking water treatment plant.</title>
        <authorList>
            <person name="Poghosyan L."/>
            <person name="Leucker S."/>
        </authorList>
    </citation>
    <scope>NUCLEOTIDE SEQUENCE [LARGE SCALE GENOMIC DNA]</scope>
    <source>
        <strain evidence="12">S-RSF-IL-03</strain>
    </source>
</reference>
<evidence type="ECO:0000256" key="2">
    <source>
        <dbReference type="ARBA" id="ARBA00012438"/>
    </source>
</evidence>
<evidence type="ECO:0000313" key="13">
    <source>
        <dbReference type="Proteomes" id="UP000580839"/>
    </source>
</evidence>
<sequence>MSPTPGDSRALRPVAAAGESAARSVLERRVRELEEINAQLEEASRLKSEFLASTSHELRTPLNGILGFLQLVLDGYCTSAGEQREFLRQTLECSRQLLALINDVLDIARIEAGRMTLELESLEIARVFDDVQIVTHVQASQKGVALRFVTPEDPLRVRADSAKLRQVLINLVANSLKFTPRGTIEVRARLHADSGYAWIEVRDTGIGIAHDRLEAIFDPYVQAAPGTQRTYGGTGLGLAICRCLVELQGGVIGASSDGNDKGSRFGFALPVWRDDVAELPGVEPDELRGPADGPIVLVVEDDARVREGLVATLNEHGYRTLAAAGADRGWTLATTHTLAAVVCDYALHAGDAPSLRSGWDLAVRLTQEPALRSIPFVFVTPFESELRARLSACAASRVAAAQAESR</sequence>
<evidence type="ECO:0000256" key="3">
    <source>
        <dbReference type="ARBA" id="ARBA00022553"/>
    </source>
</evidence>
<dbReference type="Gene3D" id="1.10.287.130">
    <property type="match status" value="1"/>
</dbReference>
<dbReference type="PRINTS" id="PR00344">
    <property type="entry name" value="BCTRLSENSOR"/>
</dbReference>
<evidence type="ECO:0000256" key="4">
    <source>
        <dbReference type="ARBA" id="ARBA00022679"/>
    </source>
</evidence>
<dbReference type="InterPro" id="IPR050736">
    <property type="entry name" value="Sensor_HK_Regulatory"/>
</dbReference>
<evidence type="ECO:0000259" key="11">
    <source>
        <dbReference type="PROSITE" id="PS50110"/>
    </source>
</evidence>
<keyword evidence="6" id="KW-0902">Two-component regulatory system</keyword>
<dbReference type="PROSITE" id="PS50109">
    <property type="entry name" value="HIS_KIN"/>
    <property type="match status" value="1"/>
</dbReference>
<feature type="region of interest" description="Disordered" evidence="9">
    <location>
        <begin position="1"/>
        <end position="20"/>
    </location>
</feature>
<dbReference type="EMBL" id="JABFRW010000074">
    <property type="protein sequence ID" value="NOT33851.1"/>
    <property type="molecule type" value="Genomic_DNA"/>
</dbReference>
<evidence type="ECO:0000256" key="5">
    <source>
        <dbReference type="ARBA" id="ARBA00022777"/>
    </source>
</evidence>
<evidence type="ECO:0000256" key="1">
    <source>
        <dbReference type="ARBA" id="ARBA00000085"/>
    </source>
</evidence>
<comment type="catalytic activity">
    <reaction evidence="1">
        <text>ATP + protein L-histidine = ADP + protein N-phospho-L-histidine.</text>
        <dbReference type="EC" id="2.7.13.3"/>
    </reaction>
</comment>
<keyword evidence="4" id="KW-0808">Transferase</keyword>
<dbReference type="GO" id="GO:0000155">
    <property type="term" value="F:phosphorelay sensor kinase activity"/>
    <property type="evidence" value="ECO:0007669"/>
    <property type="project" value="InterPro"/>
</dbReference>
<gene>
    <name evidence="12" type="ORF">HOP12_06745</name>
</gene>
<evidence type="ECO:0000313" key="12">
    <source>
        <dbReference type="EMBL" id="NOT33851.1"/>
    </source>
</evidence>
<dbReference type="Proteomes" id="UP000580839">
    <property type="component" value="Unassembled WGS sequence"/>
</dbReference>
<protein>
    <recommendedName>
        <fullName evidence="2">histidine kinase</fullName>
        <ecNumber evidence="2">2.7.13.3</ecNumber>
    </recommendedName>
</protein>
<dbReference type="InterPro" id="IPR036890">
    <property type="entry name" value="HATPase_C_sf"/>
</dbReference>
<feature type="coiled-coil region" evidence="8">
    <location>
        <begin position="23"/>
        <end position="53"/>
    </location>
</feature>
<evidence type="ECO:0000256" key="9">
    <source>
        <dbReference type="SAM" id="MobiDB-lite"/>
    </source>
</evidence>
<dbReference type="Pfam" id="PF00512">
    <property type="entry name" value="HisKA"/>
    <property type="match status" value="1"/>
</dbReference>
<evidence type="ECO:0000256" key="7">
    <source>
        <dbReference type="PROSITE-ProRule" id="PRU00169"/>
    </source>
</evidence>
<feature type="modified residue" description="4-aspartylphosphate" evidence="7">
    <location>
        <position position="344"/>
    </location>
</feature>
<dbReference type="SMART" id="SM00387">
    <property type="entry name" value="HATPase_c"/>
    <property type="match status" value="1"/>
</dbReference>
<dbReference type="InterPro" id="IPR003661">
    <property type="entry name" value="HisK_dim/P_dom"/>
</dbReference>
<dbReference type="InterPro" id="IPR036097">
    <property type="entry name" value="HisK_dim/P_sf"/>
</dbReference>
<dbReference type="InterPro" id="IPR001789">
    <property type="entry name" value="Sig_transdc_resp-reg_receiver"/>
</dbReference>
<dbReference type="AlphaFoldDB" id="A0A849SHC1"/>
<dbReference type="FunFam" id="3.30.565.10:FF:000010">
    <property type="entry name" value="Sensor histidine kinase RcsC"/>
    <property type="match status" value="1"/>
</dbReference>
<dbReference type="CDD" id="cd00156">
    <property type="entry name" value="REC"/>
    <property type="match status" value="1"/>
</dbReference>
<dbReference type="Pfam" id="PF02518">
    <property type="entry name" value="HATPase_c"/>
    <property type="match status" value="1"/>
</dbReference>
<keyword evidence="5" id="KW-0418">Kinase</keyword>
<dbReference type="PROSITE" id="PS50110">
    <property type="entry name" value="RESPONSE_REGULATORY"/>
    <property type="match status" value="1"/>
</dbReference>
<dbReference type="CDD" id="cd00082">
    <property type="entry name" value="HisKA"/>
    <property type="match status" value="1"/>
</dbReference>
<dbReference type="InterPro" id="IPR011006">
    <property type="entry name" value="CheY-like_superfamily"/>
</dbReference>
<evidence type="ECO:0000256" key="8">
    <source>
        <dbReference type="SAM" id="Coils"/>
    </source>
</evidence>
<evidence type="ECO:0000256" key="6">
    <source>
        <dbReference type="ARBA" id="ARBA00023012"/>
    </source>
</evidence>
<feature type="domain" description="Histidine kinase" evidence="10">
    <location>
        <begin position="53"/>
        <end position="273"/>
    </location>
</feature>
<feature type="domain" description="Response regulatory" evidence="11">
    <location>
        <begin position="295"/>
        <end position="406"/>
    </location>
</feature>
<evidence type="ECO:0000259" key="10">
    <source>
        <dbReference type="PROSITE" id="PS50109"/>
    </source>
</evidence>
<dbReference type="CDD" id="cd16922">
    <property type="entry name" value="HATPase_EvgS-ArcB-TorS-like"/>
    <property type="match status" value="1"/>
</dbReference>
<organism evidence="12 13">
    <name type="scientific">Eiseniibacteriota bacterium</name>
    <dbReference type="NCBI Taxonomy" id="2212470"/>
    <lineage>
        <taxon>Bacteria</taxon>
        <taxon>Candidatus Eiseniibacteriota</taxon>
    </lineage>
</organism>
<comment type="caution">
    <text evidence="12">The sequence shown here is derived from an EMBL/GenBank/DDBJ whole genome shotgun (WGS) entry which is preliminary data.</text>
</comment>
<dbReference type="Gene3D" id="3.40.50.2300">
    <property type="match status" value="1"/>
</dbReference>
<dbReference type="InterPro" id="IPR004358">
    <property type="entry name" value="Sig_transdc_His_kin-like_C"/>
</dbReference>
<dbReference type="PANTHER" id="PTHR43711">
    <property type="entry name" value="TWO-COMPONENT HISTIDINE KINASE"/>
    <property type="match status" value="1"/>
</dbReference>
<accession>A0A849SHC1</accession>
<keyword evidence="8" id="KW-0175">Coiled coil</keyword>
<dbReference type="SUPFAM" id="SSF52172">
    <property type="entry name" value="CheY-like"/>
    <property type="match status" value="1"/>
</dbReference>
<dbReference type="SMART" id="SM00388">
    <property type="entry name" value="HisKA"/>
    <property type="match status" value="1"/>
</dbReference>
<dbReference type="PANTHER" id="PTHR43711:SF1">
    <property type="entry name" value="HISTIDINE KINASE 1"/>
    <property type="match status" value="1"/>
</dbReference>
<dbReference type="InterPro" id="IPR003594">
    <property type="entry name" value="HATPase_dom"/>
</dbReference>